<accession>A0A1H2TTW0</accession>
<keyword evidence="1" id="KW-0812">Transmembrane</keyword>
<evidence type="ECO:0000313" key="4">
    <source>
        <dbReference type="Proteomes" id="UP000198539"/>
    </source>
</evidence>
<dbReference type="PANTHER" id="PTHR22911:SF103">
    <property type="entry name" value="BLR2811 PROTEIN"/>
    <property type="match status" value="1"/>
</dbReference>
<feature type="transmembrane region" description="Helical" evidence="1">
    <location>
        <begin position="186"/>
        <end position="204"/>
    </location>
</feature>
<sequence>MKTTVHLNARETPLAILSICAGVAFLIGNDIMAKLLTERYAPIQIIFLRNLIAVPVIAALIYAIYGAAALRTGHLRLHALRGLVMVAAAWSYFTSLIYLPLAEATALVFSAPIFITALSVPLLGEKVGWRRWAAVLLGFAGVLVIVRPGGATFQMASLLPIGTALLYAIFMISARWIGRAERVWTMMLYVMVFPLIYAAPFAFADWTPIRLEDMGMFVAIAAFGSLGITLIGQAFRLAPAAIVAPFDYTALIWATGLGWLIWGDVPVIWTLLGAAIIAVSGIIIILREARQTP</sequence>
<feature type="transmembrane region" description="Helical" evidence="1">
    <location>
        <begin position="242"/>
        <end position="262"/>
    </location>
</feature>
<dbReference type="STRING" id="564137.SAMN04488238_102176"/>
<feature type="transmembrane region" description="Helical" evidence="1">
    <location>
        <begin position="216"/>
        <end position="235"/>
    </location>
</feature>
<feature type="domain" description="EamA" evidence="2">
    <location>
        <begin position="15"/>
        <end position="146"/>
    </location>
</feature>
<dbReference type="RefSeq" id="WP_092885711.1">
    <property type="nucleotide sequence ID" value="NZ_CP061498.1"/>
</dbReference>
<dbReference type="OrthoDB" id="9812899at2"/>
<evidence type="ECO:0000313" key="3">
    <source>
        <dbReference type="EMBL" id="SDW47383.1"/>
    </source>
</evidence>
<dbReference type="Pfam" id="PF00892">
    <property type="entry name" value="EamA"/>
    <property type="match status" value="2"/>
</dbReference>
<dbReference type="GO" id="GO:0016020">
    <property type="term" value="C:membrane"/>
    <property type="evidence" value="ECO:0007669"/>
    <property type="project" value="InterPro"/>
</dbReference>
<reference evidence="3 4" key="1">
    <citation type="submission" date="2016-10" db="EMBL/GenBank/DDBJ databases">
        <authorList>
            <person name="de Groot N.N."/>
        </authorList>
    </citation>
    <scope>NUCLEOTIDE SEQUENCE [LARGE SCALE GENOMIC DNA]</scope>
    <source>
        <strain evidence="3 4">CGMCC 1.8894</strain>
    </source>
</reference>
<keyword evidence="1" id="KW-1133">Transmembrane helix</keyword>
<protein>
    <submittedName>
        <fullName evidence="3">EamA-like transporter family protein</fullName>
    </submittedName>
</protein>
<proteinExistence type="predicted"/>
<keyword evidence="1" id="KW-0472">Membrane</keyword>
<feature type="transmembrane region" description="Helical" evidence="1">
    <location>
        <begin position="12"/>
        <end position="32"/>
    </location>
</feature>
<dbReference type="InterPro" id="IPR037185">
    <property type="entry name" value="EmrE-like"/>
</dbReference>
<feature type="transmembrane region" description="Helical" evidence="1">
    <location>
        <begin position="52"/>
        <end position="70"/>
    </location>
</feature>
<keyword evidence="4" id="KW-1185">Reference proteome</keyword>
<evidence type="ECO:0000259" key="2">
    <source>
        <dbReference type="Pfam" id="PF00892"/>
    </source>
</evidence>
<feature type="transmembrane region" description="Helical" evidence="1">
    <location>
        <begin position="82"/>
        <end position="101"/>
    </location>
</feature>
<evidence type="ECO:0000256" key="1">
    <source>
        <dbReference type="SAM" id="Phobius"/>
    </source>
</evidence>
<feature type="domain" description="EamA" evidence="2">
    <location>
        <begin position="157"/>
        <end position="285"/>
    </location>
</feature>
<dbReference type="InterPro" id="IPR000620">
    <property type="entry name" value="EamA_dom"/>
</dbReference>
<name>A0A1H2TTW0_9RHOB</name>
<dbReference type="Proteomes" id="UP000198539">
    <property type="component" value="Unassembled WGS sequence"/>
</dbReference>
<organism evidence="3 4">
    <name type="scientific">Roseicitreum antarcticum</name>
    <dbReference type="NCBI Taxonomy" id="564137"/>
    <lineage>
        <taxon>Bacteria</taxon>
        <taxon>Pseudomonadati</taxon>
        <taxon>Pseudomonadota</taxon>
        <taxon>Alphaproteobacteria</taxon>
        <taxon>Rhodobacterales</taxon>
        <taxon>Paracoccaceae</taxon>
        <taxon>Roseicitreum</taxon>
    </lineage>
</organism>
<gene>
    <name evidence="3" type="ORF">SAMN04488238_102176</name>
</gene>
<dbReference type="EMBL" id="FNOM01000002">
    <property type="protein sequence ID" value="SDW47383.1"/>
    <property type="molecule type" value="Genomic_DNA"/>
</dbReference>
<dbReference type="PANTHER" id="PTHR22911">
    <property type="entry name" value="ACYL-MALONYL CONDENSING ENZYME-RELATED"/>
    <property type="match status" value="1"/>
</dbReference>
<feature type="transmembrane region" description="Helical" evidence="1">
    <location>
        <begin position="107"/>
        <end position="124"/>
    </location>
</feature>
<feature type="transmembrane region" description="Helical" evidence="1">
    <location>
        <begin position="155"/>
        <end position="174"/>
    </location>
</feature>
<dbReference type="AlphaFoldDB" id="A0A1H2TTW0"/>
<dbReference type="SUPFAM" id="SSF103481">
    <property type="entry name" value="Multidrug resistance efflux transporter EmrE"/>
    <property type="match status" value="2"/>
</dbReference>
<feature type="transmembrane region" description="Helical" evidence="1">
    <location>
        <begin position="131"/>
        <end position="149"/>
    </location>
</feature>
<feature type="transmembrane region" description="Helical" evidence="1">
    <location>
        <begin position="268"/>
        <end position="286"/>
    </location>
</feature>